<organism evidence="2 3">
    <name type="scientific">Microcystis aeruginosa NIES-2521</name>
    <dbReference type="NCBI Taxonomy" id="2303983"/>
    <lineage>
        <taxon>Bacteria</taxon>
        <taxon>Bacillati</taxon>
        <taxon>Cyanobacteriota</taxon>
        <taxon>Cyanophyceae</taxon>
        <taxon>Oscillatoriophycideae</taxon>
        <taxon>Chroococcales</taxon>
        <taxon>Microcystaceae</taxon>
        <taxon>Microcystis</taxon>
    </lineage>
</organism>
<dbReference type="GO" id="GO:0005829">
    <property type="term" value="C:cytosol"/>
    <property type="evidence" value="ECO:0007669"/>
    <property type="project" value="TreeGrafter"/>
</dbReference>
<dbReference type="GO" id="GO:0006935">
    <property type="term" value="P:chemotaxis"/>
    <property type="evidence" value="ECO:0007669"/>
    <property type="project" value="InterPro"/>
</dbReference>
<dbReference type="Proteomes" id="UP000324689">
    <property type="component" value="Unassembled WGS sequence"/>
</dbReference>
<feature type="domain" description="CheW-like" evidence="1">
    <location>
        <begin position="27"/>
        <end position="174"/>
    </location>
</feature>
<dbReference type="RefSeq" id="WP_066030048.1">
    <property type="nucleotide sequence ID" value="NZ_BHVQ01000030.1"/>
</dbReference>
<gene>
    <name evidence="2" type="ORF">MiTs_02534</name>
</gene>
<dbReference type="SMART" id="SM00260">
    <property type="entry name" value="CheW"/>
    <property type="match status" value="1"/>
</dbReference>
<dbReference type="AlphaFoldDB" id="A0A5A5S001"/>
<dbReference type="Pfam" id="PF01584">
    <property type="entry name" value="CheW"/>
    <property type="match status" value="1"/>
</dbReference>
<name>A0A5A5S001_MICAE</name>
<comment type="caution">
    <text evidence="2">The sequence shown here is derived from an EMBL/GenBank/DDBJ whole genome shotgun (WGS) entry which is preliminary data.</text>
</comment>
<accession>A0A5A5S001</accession>
<protein>
    <recommendedName>
        <fullName evidence="1">CheW-like domain-containing protein</fullName>
    </recommendedName>
</protein>
<evidence type="ECO:0000313" key="3">
    <source>
        <dbReference type="Proteomes" id="UP000324689"/>
    </source>
</evidence>
<proteinExistence type="predicted"/>
<dbReference type="PROSITE" id="PS50851">
    <property type="entry name" value="CHEW"/>
    <property type="match status" value="1"/>
</dbReference>
<evidence type="ECO:0000259" key="1">
    <source>
        <dbReference type="PROSITE" id="PS50851"/>
    </source>
</evidence>
<dbReference type="InterPro" id="IPR002545">
    <property type="entry name" value="CheW-lke_dom"/>
</dbReference>
<reference evidence="2 3" key="1">
    <citation type="submission" date="2018-09" db="EMBL/GenBank/DDBJ databases">
        <title>Evolutionary history of phycoerythrin pigmentation in the water bloom-forming cyanobacterium Microcystis aeruginosa.</title>
        <authorList>
            <person name="Tanabe Y."/>
            <person name="Tanabe Y."/>
            <person name="Yamaguchi H."/>
        </authorList>
    </citation>
    <scope>NUCLEOTIDE SEQUENCE [LARGE SCALE GENOMIC DNA]</scope>
    <source>
        <strain evidence="2 3">NIES-2521</strain>
    </source>
</reference>
<dbReference type="PANTHER" id="PTHR22617">
    <property type="entry name" value="CHEMOTAXIS SENSOR HISTIDINE KINASE-RELATED"/>
    <property type="match status" value="1"/>
</dbReference>
<dbReference type="Gene3D" id="2.40.50.180">
    <property type="entry name" value="CheA-289, Domain 4"/>
    <property type="match status" value="1"/>
</dbReference>
<dbReference type="InterPro" id="IPR039315">
    <property type="entry name" value="CheW"/>
</dbReference>
<dbReference type="SUPFAM" id="SSF50341">
    <property type="entry name" value="CheW-like"/>
    <property type="match status" value="1"/>
</dbReference>
<dbReference type="GO" id="GO:0007165">
    <property type="term" value="P:signal transduction"/>
    <property type="evidence" value="ECO:0007669"/>
    <property type="project" value="InterPro"/>
</dbReference>
<evidence type="ECO:0000313" key="2">
    <source>
        <dbReference type="EMBL" id="GCA80525.1"/>
    </source>
</evidence>
<dbReference type="PANTHER" id="PTHR22617:SF23">
    <property type="entry name" value="CHEMOTAXIS PROTEIN CHEW"/>
    <property type="match status" value="1"/>
</dbReference>
<sequence>MLNNADFFAGDAQNITPDTQELQTPVGELHLRFYLPSQDEFALSAVGICEVIQQPLDRITPIPNASPLLLGAINLRGQVIWVADLGQFLGDKSRLNTEQAEIPVIVIEEEETILGLGVQRLGEMEWLDPDQLGSAAGIPDQIAPYVQGEWILGQESKKTLRLLDHLAILRSARWAA</sequence>
<dbReference type="EMBL" id="BHVQ01000030">
    <property type="protein sequence ID" value="GCA80525.1"/>
    <property type="molecule type" value="Genomic_DNA"/>
</dbReference>
<dbReference type="InterPro" id="IPR036061">
    <property type="entry name" value="CheW-like_dom_sf"/>
</dbReference>